<dbReference type="RefSeq" id="WP_034615485.1">
    <property type="nucleotide sequence ID" value="NZ_JSUM01000011.1"/>
</dbReference>
<dbReference type="STRING" id="505317.OA57_06985"/>
<dbReference type="OrthoDB" id="9795854at2"/>
<evidence type="ECO:0000256" key="1">
    <source>
        <dbReference type="SAM" id="Phobius"/>
    </source>
</evidence>
<organism evidence="2 3">
    <name type="scientific">Chelonobacter oris</name>
    <dbReference type="NCBI Taxonomy" id="505317"/>
    <lineage>
        <taxon>Bacteria</taxon>
        <taxon>Pseudomonadati</taxon>
        <taxon>Pseudomonadota</taxon>
        <taxon>Gammaproteobacteria</taxon>
        <taxon>Pasteurellales</taxon>
        <taxon>Pasteurellaceae</taxon>
        <taxon>Chelonobacter</taxon>
    </lineage>
</organism>
<feature type="transmembrane region" description="Helical" evidence="1">
    <location>
        <begin position="77"/>
        <end position="101"/>
    </location>
</feature>
<evidence type="ECO:0000313" key="3">
    <source>
        <dbReference type="Proteomes" id="UP000030380"/>
    </source>
</evidence>
<dbReference type="PANTHER" id="PTHR35867:SF1">
    <property type="entry name" value="PROTEIN RSEC"/>
    <property type="match status" value="1"/>
</dbReference>
<keyword evidence="3" id="KW-1185">Reference proteome</keyword>
<comment type="caution">
    <text evidence="2">The sequence shown here is derived from an EMBL/GenBank/DDBJ whole genome shotgun (WGS) entry which is preliminary data.</text>
</comment>
<sequence length="148" mass="16087">MLIETALVIEYRNGIAKVRCETKKGCCGCAAQASCGAAALSELSGGQNDGALLFEMAVNQPLYIGQRIEIGLQEKSLLLSALLLYIVPLTALLVSTLIGSLFLQHELLLAVFIFVMTVAAFFGIKKVGDRLSRQSHYQPVFLRILSRI</sequence>
<gene>
    <name evidence="2" type="ORF">OA57_06985</name>
</gene>
<evidence type="ECO:0008006" key="4">
    <source>
        <dbReference type="Google" id="ProtNLM"/>
    </source>
</evidence>
<dbReference type="Pfam" id="PF04246">
    <property type="entry name" value="RseC_MucC"/>
    <property type="match status" value="1"/>
</dbReference>
<dbReference type="Proteomes" id="UP000030380">
    <property type="component" value="Unassembled WGS sequence"/>
</dbReference>
<dbReference type="EMBL" id="JSUM01000011">
    <property type="protein sequence ID" value="KGQ70252.1"/>
    <property type="molecule type" value="Genomic_DNA"/>
</dbReference>
<proteinExistence type="predicted"/>
<name>A0A0A3AR81_9PAST</name>
<dbReference type="AlphaFoldDB" id="A0A0A3AR81"/>
<reference evidence="2 3" key="1">
    <citation type="submission" date="2014-11" db="EMBL/GenBank/DDBJ databases">
        <title>Draft genome sequence of Chelonobacter oris 1662T, associated with respiratory disease in Hermann's Tortoises.</title>
        <authorList>
            <person name="Kudirkiene E."/>
            <person name="Hansen M.J."/>
            <person name="Bojesen A.M."/>
        </authorList>
    </citation>
    <scope>NUCLEOTIDE SEQUENCE [LARGE SCALE GENOMIC DNA]</scope>
    <source>
        <strain evidence="2 3">1662</strain>
    </source>
</reference>
<accession>A0A0A3AR81</accession>
<evidence type="ECO:0000313" key="2">
    <source>
        <dbReference type="EMBL" id="KGQ70252.1"/>
    </source>
</evidence>
<keyword evidence="1" id="KW-1133">Transmembrane helix</keyword>
<feature type="transmembrane region" description="Helical" evidence="1">
    <location>
        <begin position="107"/>
        <end position="124"/>
    </location>
</feature>
<dbReference type="InterPro" id="IPR007359">
    <property type="entry name" value="SigmaE_reg_RseC_MucC"/>
</dbReference>
<keyword evidence="1" id="KW-0472">Membrane</keyword>
<protein>
    <recommendedName>
        <fullName evidence="4">SoxR reducing system protein RseC</fullName>
    </recommendedName>
</protein>
<dbReference type="PIRSF" id="PIRSF004923">
    <property type="entry name" value="RseC"/>
    <property type="match status" value="1"/>
</dbReference>
<dbReference type="PANTHER" id="PTHR35867">
    <property type="entry name" value="PROTEIN RSEC"/>
    <property type="match status" value="1"/>
</dbReference>
<dbReference type="InterPro" id="IPR026268">
    <property type="entry name" value="RseC"/>
</dbReference>
<keyword evidence="1" id="KW-0812">Transmembrane</keyword>